<feature type="chain" id="PRO_5013957984" evidence="1">
    <location>
        <begin position="21"/>
        <end position="96"/>
    </location>
</feature>
<keyword evidence="1" id="KW-0732">Signal</keyword>
<name>A0A2D1U8X5_9SPHI</name>
<reference evidence="2 3" key="1">
    <citation type="submission" date="2017-10" db="EMBL/GenBank/DDBJ databases">
        <title>Whole genome of Pedobacter ginsengisoli T01R-27 isolated from tomato rhizosphere.</title>
        <authorList>
            <person name="Weon H.-Y."/>
            <person name="Lee S.A."/>
            <person name="Sang M.K."/>
            <person name="Song J."/>
        </authorList>
    </citation>
    <scope>NUCLEOTIDE SEQUENCE [LARGE SCALE GENOMIC DNA]</scope>
    <source>
        <strain evidence="2 3">T01R-27</strain>
    </source>
</reference>
<dbReference type="KEGG" id="pgs:CPT03_16935"/>
<dbReference type="EMBL" id="CP024091">
    <property type="protein sequence ID" value="ATP58030.1"/>
    <property type="molecule type" value="Genomic_DNA"/>
</dbReference>
<evidence type="ECO:0000313" key="2">
    <source>
        <dbReference type="EMBL" id="ATP58030.1"/>
    </source>
</evidence>
<protein>
    <submittedName>
        <fullName evidence="2">Uncharacterized protein</fullName>
    </submittedName>
</protein>
<evidence type="ECO:0000256" key="1">
    <source>
        <dbReference type="SAM" id="SignalP"/>
    </source>
</evidence>
<gene>
    <name evidence="2" type="ORF">CPT03_16935</name>
</gene>
<dbReference type="OrthoDB" id="9793307at2"/>
<dbReference type="AlphaFoldDB" id="A0A2D1U8X5"/>
<sequence>MKLSLTLLILMVLGLNISRGQTNTFTATGSVGIGTLSPSSFFHGGSNKVLEIFNSNTTINSQSHIILSTGSVLNNSSGGTLSWISRNSVGFREWPT</sequence>
<dbReference type="Proteomes" id="UP000223749">
    <property type="component" value="Chromosome"/>
</dbReference>
<proteinExistence type="predicted"/>
<feature type="signal peptide" evidence="1">
    <location>
        <begin position="1"/>
        <end position="20"/>
    </location>
</feature>
<keyword evidence="3" id="KW-1185">Reference proteome</keyword>
<dbReference type="RefSeq" id="WP_099439938.1">
    <property type="nucleotide sequence ID" value="NZ_CP024091.1"/>
</dbReference>
<evidence type="ECO:0000313" key="3">
    <source>
        <dbReference type="Proteomes" id="UP000223749"/>
    </source>
</evidence>
<accession>A0A2D1U8X5</accession>
<organism evidence="2 3">
    <name type="scientific">Pedobacter ginsengisoli</name>
    <dbReference type="NCBI Taxonomy" id="363852"/>
    <lineage>
        <taxon>Bacteria</taxon>
        <taxon>Pseudomonadati</taxon>
        <taxon>Bacteroidota</taxon>
        <taxon>Sphingobacteriia</taxon>
        <taxon>Sphingobacteriales</taxon>
        <taxon>Sphingobacteriaceae</taxon>
        <taxon>Pedobacter</taxon>
    </lineage>
</organism>